<keyword evidence="2" id="KW-1133">Transmembrane helix</keyword>
<proteinExistence type="predicted"/>
<name>A0A0A6ULH1_ACTUT</name>
<dbReference type="EMBL" id="JRTT01000014">
    <property type="protein sequence ID" value="KHD76980.1"/>
    <property type="molecule type" value="Genomic_DNA"/>
</dbReference>
<organism evidence="5 6">
    <name type="scientific">Actinoplanes utahensis</name>
    <dbReference type="NCBI Taxonomy" id="1869"/>
    <lineage>
        <taxon>Bacteria</taxon>
        <taxon>Bacillati</taxon>
        <taxon>Actinomycetota</taxon>
        <taxon>Actinomycetes</taxon>
        <taxon>Micromonosporales</taxon>
        <taxon>Micromonosporaceae</taxon>
        <taxon>Actinoplanes</taxon>
    </lineage>
</organism>
<accession>A0A0A6ULH1</accession>
<feature type="signal peptide" evidence="3">
    <location>
        <begin position="1"/>
        <end position="23"/>
    </location>
</feature>
<keyword evidence="2" id="KW-0472">Membrane</keyword>
<dbReference type="Pfam" id="PF08345">
    <property type="entry name" value="YscJ_FliF_C"/>
    <property type="match status" value="1"/>
</dbReference>
<evidence type="ECO:0000256" key="2">
    <source>
        <dbReference type="SAM" id="Phobius"/>
    </source>
</evidence>
<dbReference type="STRING" id="1869.MB27_14475"/>
<keyword evidence="3" id="KW-0732">Signal</keyword>
<dbReference type="eggNOG" id="COG1766">
    <property type="taxonomic scope" value="Bacteria"/>
</dbReference>
<protein>
    <recommendedName>
        <fullName evidence="4">Flagellar M-ring C-terminal domain-containing protein</fullName>
    </recommendedName>
</protein>
<dbReference type="InterPro" id="IPR043427">
    <property type="entry name" value="YscJ/FliF"/>
</dbReference>
<evidence type="ECO:0000256" key="3">
    <source>
        <dbReference type="SAM" id="SignalP"/>
    </source>
</evidence>
<reference evidence="5 6" key="1">
    <citation type="submission" date="2014-10" db="EMBL/GenBank/DDBJ databases">
        <title>Draft genome sequence of Actinoplanes utahensis NRRL 12052.</title>
        <authorList>
            <person name="Velasco-Bucheli B."/>
            <person name="del Cerro C."/>
            <person name="Hormigo D."/>
            <person name="Garcia J.L."/>
            <person name="Acebal C."/>
            <person name="Arroyo M."/>
            <person name="de la Mata I."/>
        </authorList>
    </citation>
    <scope>NUCLEOTIDE SEQUENCE [LARGE SCALE GENOMIC DNA]</scope>
    <source>
        <strain evidence="5 6">NRRL 12052</strain>
    </source>
</reference>
<dbReference type="AlphaFoldDB" id="A0A0A6ULH1"/>
<dbReference type="PANTHER" id="PTHR30046:SF0">
    <property type="entry name" value="FLAGELLAR M-RING PROTEIN"/>
    <property type="match status" value="1"/>
</dbReference>
<evidence type="ECO:0000259" key="4">
    <source>
        <dbReference type="Pfam" id="PF08345"/>
    </source>
</evidence>
<evidence type="ECO:0000313" key="5">
    <source>
        <dbReference type="EMBL" id="KHD76980.1"/>
    </source>
</evidence>
<feature type="chain" id="PRO_5039353466" description="Flagellar M-ring C-terminal domain-containing protein" evidence="3">
    <location>
        <begin position="24"/>
        <end position="280"/>
    </location>
</feature>
<sequence length="280" mass="29109">MSARLLTAGLAVCAGIAFSPAYAAAAEVTPGRETAAFQERLDGSLQRMLDAMVGPGRSVVTTNVELDLDQVETARTTYTRDPAAGAVSEQVSRRSYADGSGTRSESSSATRANAFDSVREICREAPGDIERLTVAVLVDETAARGVELARVREMVAVAAGADRERGDTVTVAAMPLRAAPATAPPVAAAGTDHRPMLLAAAVPLAALLILGLFLAGRRRRDHPVRSPLRVEAHARPLPVTVAAIAAAPATGAQARQRAISPPVAPEQAAELMRGWLGPGR</sequence>
<keyword evidence="6" id="KW-1185">Reference proteome</keyword>
<feature type="compositionally biased region" description="Polar residues" evidence="1">
    <location>
        <begin position="101"/>
        <end position="111"/>
    </location>
</feature>
<evidence type="ECO:0000256" key="1">
    <source>
        <dbReference type="SAM" id="MobiDB-lite"/>
    </source>
</evidence>
<feature type="domain" description="Flagellar M-ring C-terminal" evidence="4">
    <location>
        <begin position="49"/>
        <end position="175"/>
    </location>
</feature>
<dbReference type="RefSeq" id="WP_083998936.1">
    <property type="nucleotide sequence ID" value="NZ_BAABKU010000012.1"/>
</dbReference>
<dbReference type="InterPro" id="IPR013556">
    <property type="entry name" value="Flag_M-ring_C"/>
</dbReference>
<feature type="transmembrane region" description="Helical" evidence="2">
    <location>
        <begin position="196"/>
        <end position="215"/>
    </location>
</feature>
<comment type="caution">
    <text evidence="5">The sequence shown here is derived from an EMBL/GenBank/DDBJ whole genome shotgun (WGS) entry which is preliminary data.</text>
</comment>
<gene>
    <name evidence="5" type="ORF">MB27_14475</name>
</gene>
<dbReference type="PANTHER" id="PTHR30046">
    <property type="entry name" value="FLAGELLAR M-RING PROTEIN"/>
    <property type="match status" value="1"/>
</dbReference>
<evidence type="ECO:0000313" key="6">
    <source>
        <dbReference type="Proteomes" id="UP000054537"/>
    </source>
</evidence>
<keyword evidence="2" id="KW-0812">Transmembrane</keyword>
<dbReference type="OrthoDB" id="3298421at2"/>
<feature type="region of interest" description="Disordered" evidence="1">
    <location>
        <begin position="79"/>
        <end position="113"/>
    </location>
</feature>
<dbReference type="Proteomes" id="UP000054537">
    <property type="component" value="Unassembled WGS sequence"/>
</dbReference>